<dbReference type="GO" id="GO:0003743">
    <property type="term" value="F:translation initiation factor activity"/>
    <property type="evidence" value="ECO:0007669"/>
    <property type="project" value="UniProtKB-KW"/>
</dbReference>
<dbReference type="EMBL" id="CP036295">
    <property type="protein sequence ID" value="QCC86004.1"/>
    <property type="molecule type" value="Genomic_DNA"/>
</dbReference>
<dbReference type="RefSeq" id="WP_136400124.1">
    <property type="nucleotide sequence ID" value="NZ_CP036295.1"/>
</dbReference>
<dbReference type="Proteomes" id="UP000297065">
    <property type="component" value="Chromosome"/>
</dbReference>
<name>A0A4P7UMA7_DESDE</name>
<keyword evidence="1" id="KW-0648">Protein biosynthesis</keyword>
<protein>
    <submittedName>
        <fullName evidence="1">Translation initiation factor IF-2</fullName>
    </submittedName>
</protein>
<sequence length="352" mass="39153">MSLPSVAPIVAFIRKHTLLLAAVLLILLAAAGGYSGWQHYQFRQTAEFAFSQIKDSLHPAKPADLARWVNFDALTKPLAKAVAQKYPNLKQGPNQLRDISDILQVGLLKQARAKEEPVKDEPDETARLKTPLYVLPPTFYTQLKETLALQNPTENTALIAAKVHHPLMNKEFSLLLRMDKTPEGWRVDNLVNADDLVRQFREYQMDRMIAQRKIILDRNANIKKRIEDTLPIKTCSVSAGVISDGRTLLVVVSVLGKNTGTVAVNSMDLSAKICTPDGKELLHRFLNAVQPTPPGEDLDHSWTIEMDGASDLGKSILAARKLSCESFWKTLGLANGEVLHLSLQPPLLEEFQ</sequence>
<evidence type="ECO:0000313" key="1">
    <source>
        <dbReference type="EMBL" id="QCC86004.1"/>
    </source>
</evidence>
<accession>A0A4P7UMA7</accession>
<dbReference type="AlphaFoldDB" id="A0A4P7UMA7"/>
<evidence type="ECO:0000313" key="2">
    <source>
        <dbReference type="Proteomes" id="UP000297065"/>
    </source>
</evidence>
<keyword evidence="1" id="KW-0396">Initiation factor</keyword>
<organism evidence="1 2">
    <name type="scientific">Desulfovibrio desulfuricans</name>
    <dbReference type="NCBI Taxonomy" id="876"/>
    <lineage>
        <taxon>Bacteria</taxon>
        <taxon>Pseudomonadati</taxon>
        <taxon>Thermodesulfobacteriota</taxon>
        <taxon>Desulfovibrionia</taxon>
        <taxon>Desulfovibrionales</taxon>
        <taxon>Desulfovibrionaceae</taxon>
        <taxon>Desulfovibrio</taxon>
    </lineage>
</organism>
<proteinExistence type="predicted"/>
<reference evidence="1 2" key="1">
    <citation type="submission" date="2019-02" db="EMBL/GenBank/DDBJ databases">
        <title>Complete Genome Sequence of Desulfovibrio desulfuricans IC1, a Sulfonate Utilizing Anaerobe.</title>
        <authorList>
            <person name="Day L.A."/>
            <person name="De Leon K.B."/>
            <person name="Wall J.D."/>
        </authorList>
    </citation>
    <scope>NUCLEOTIDE SEQUENCE [LARGE SCALE GENOMIC DNA]</scope>
    <source>
        <strain evidence="1 2">IC1</strain>
    </source>
</reference>
<dbReference type="OrthoDB" id="5453158at2"/>
<gene>
    <name evidence="1" type="ORF">DDIC_08970</name>
</gene>